<dbReference type="EMBL" id="JAHRIN010044802">
    <property type="protein sequence ID" value="MEQ2207490.1"/>
    <property type="molecule type" value="Genomic_DNA"/>
</dbReference>
<name>A0ABV0RH52_9TELE</name>
<feature type="non-terminal residue" evidence="1">
    <location>
        <position position="1"/>
    </location>
</feature>
<protein>
    <submittedName>
        <fullName evidence="1">Uncharacterized protein</fullName>
    </submittedName>
</protein>
<gene>
    <name evidence="1" type="ORF">XENOCAPTIV_013387</name>
</gene>
<organism evidence="1 2">
    <name type="scientific">Xenoophorus captivus</name>
    <dbReference type="NCBI Taxonomy" id="1517983"/>
    <lineage>
        <taxon>Eukaryota</taxon>
        <taxon>Metazoa</taxon>
        <taxon>Chordata</taxon>
        <taxon>Craniata</taxon>
        <taxon>Vertebrata</taxon>
        <taxon>Euteleostomi</taxon>
        <taxon>Actinopterygii</taxon>
        <taxon>Neopterygii</taxon>
        <taxon>Teleostei</taxon>
        <taxon>Neoteleostei</taxon>
        <taxon>Acanthomorphata</taxon>
        <taxon>Ovalentaria</taxon>
        <taxon>Atherinomorphae</taxon>
        <taxon>Cyprinodontiformes</taxon>
        <taxon>Goodeidae</taxon>
        <taxon>Xenoophorus</taxon>
    </lineage>
</organism>
<evidence type="ECO:0000313" key="1">
    <source>
        <dbReference type="EMBL" id="MEQ2207490.1"/>
    </source>
</evidence>
<keyword evidence="2" id="KW-1185">Reference proteome</keyword>
<sequence>TRSLIYSSCLKISNICINKHVSRSLSITSKSAPPYPAAISFSTAGGRPTHASPNHLKSRFDRGHIPCATASWAQTCQSH</sequence>
<proteinExistence type="predicted"/>
<evidence type="ECO:0000313" key="2">
    <source>
        <dbReference type="Proteomes" id="UP001434883"/>
    </source>
</evidence>
<dbReference type="Proteomes" id="UP001434883">
    <property type="component" value="Unassembled WGS sequence"/>
</dbReference>
<accession>A0ABV0RH52</accession>
<reference evidence="1 2" key="1">
    <citation type="submission" date="2021-06" db="EMBL/GenBank/DDBJ databases">
        <authorList>
            <person name="Palmer J.M."/>
        </authorList>
    </citation>
    <scope>NUCLEOTIDE SEQUENCE [LARGE SCALE GENOMIC DNA]</scope>
    <source>
        <strain evidence="1 2">XC_2019</strain>
        <tissue evidence="1">Muscle</tissue>
    </source>
</reference>
<comment type="caution">
    <text evidence="1">The sequence shown here is derived from an EMBL/GenBank/DDBJ whole genome shotgun (WGS) entry which is preliminary data.</text>
</comment>